<keyword evidence="5 8" id="KW-0812">Transmembrane</keyword>
<feature type="transmembrane region" description="Helical" evidence="8">
    <location>
        <begin position="123"/>
        <end position="139"/>
    </location>
</feature>
<evidence type="ECO:0000313" key="10">
    <source>
        <dbReference type="EMBL" id="OGE65032.1"/>
    </source>
</evidence>
<feature type="transmembrane region" description="Helical" evidence="8">
    <location>
        <begin position="75"/>
        <end position="92"/>
    </location>
</feature>
<proteinExistence type="predicted"/>
<evidence type="ECO:0000256" key="1">
    <source>
        <dbReference type="ARBA" id="ARBA00004651"/>
    </source>
</evidence>
<accession>A0A1F5MI50</accession>
<comment type="caution">
    <text evidence="10">The sequence shown here is derived from an EMBL/GenBank/DDBJ whole genome shotgun (WGS) entry which is preliminary data.</text>
</comment>
<feature type="transmembrane region" description="Helical" evidence="8">
    <location>
        <begin position="146"/>
        <end position="164"/>
    </location>
</feature>
<dbReference type="Pfam" id="PF13231">
    <property type="entry name" value="PMT_2"/>
    <property type="match status" value="1"/>
</dbReference>
<organism evidence="10 11">
    <name type="scientific">Candidatus Daviesbacteria bacterium RIFCSPLOWO2_02_FULL_36_7</name>
    <dbReference type="NCBI Taxonomy" id="1797792"/>
    <lineage>
        <taxon>Bacteria</taxon>
        <taxon>Candidatus Daviesiibacteriota</taxon>
    </lineage>
</organism>
<evidence type="ECO:0000256" key="5">
    <source>
        <dbReference type="ARBA" id="ARBA00022692"/>
    </source>
</evidence>
<feature type="transmembrane region" description="Helical" evidence="8">
    <location>
        <begin position="99"/>
        <end position="117"/>
    </location>
</feature>
<keyword evidence="2" id="KW-1003">Cell membrane</keyword>
<feature type="transmembrane region" description="Helical" evidence="8">
    <location>
        <begin position="288"/>
        <end position="306"/>
    </location>
</feature>
<dbReference type="EMBL" id="MFDT01000007">
    <property type="protein sequence ID" value="OGE65032.1"/>
    <property type="molecule type" value="Genomic_DNA"/>
</dbReference>
<gene>
    <name evidence="10" type="ORF">A3I48_02075</name>
</gene>
<keyword evidence="4" id="KW-0808">Transferase</keyword>
<evidence type="ECO:0000256" key="4">
    <source>
        <dbReference type="ARBA" id="ARBA00022679"/>
    </source>
</evidence>
<keyword evidence="6 8" id="KW-1133">Transmembrane helix</keyword>
<sequence length="525" mass="59880">MTILNSLNKYKLLLVILLIASVLRLWNLQSIPPHLRNDEAALGYNAYSVLETGKDEHGEFLPIIFQSFGDWKMGLYVYLAIPFIAILGLNELAVRLPSALAGIISVWLIYEIVNLLFAKIRLALISAFIFAISPTFIAFSRGAWEVNISLTMTLAAILFFLKAINGKNALLMLSAVFFGLTLLTSHTAKMATPLLLLILIVSFSKQFRQVSKKIILLSILTISIFSIPVGLSFIEGKIARLTTLSIFSYQSGLPLVQSIANRWFSLYSGSTLFIRGDTNPQHTAPNTGAFLLLDNILLIVGTITLIKKGTLIQKFFVFSGLLLLPFPSALTIEKVNLERVLPLFIPMIIIISIGINSFWDVFTKRFAKIILPIFIFIYLLNYLYFLDQYFIHGPKKNDAWQYGYKEIFHKISNFKNDEIVVQQSLEHPYIFFLFYQRYDPLKYQQISGQVFIPNKEGKDMGLVSRIDNIEFMDIDWSKIKPKSKTIFAMPTFKLEQNSKFYDDYNMIDEVRDLNGFPIFKIVQTL</sequence>
<dbReference type="AlphaFoldDB" id="A0A1F5MI50"/>
<reference evidence="10 11" key="1">
    <citation type="journal article" date="2016" name="Nat. Commun.">
        <title>Thousands of microbial genomes shed light on interconnected biogeochemical processes in an aquifer system.</title>
        <authorList>
            <person name="Anantharaman K."/>
            <person name="Brown C.T."/>
            <person name="Hug L.A."/>
            <person name="Sharon I."/>
            <person name="Castelle C.J."/>
            <person name="Probst A.J."/>
            <person name="Thomas B.C."/>
            <person name="Singh A."/>
            <person name="Wilkins M.J."/>
            <person name="Karaoz U."/>
            <person name="Brodie E.L."/>
            <person name="Williams K.H."/>
            <person name="Hubbard S.S."/>
            <person name="Banfield J.F."/>
        </authorList>
    </citation>
    <scope>NUCLEOTIDE SEQUENCE [LARGE SCALE GENOMIC DNA]</scope>
</reference>
<evidence type="ECO:0000256" key="7">
    <source>
        <dbReference type="ARBA" id="ARBA00023136"/>
    </source>
</evidence>
<dbReference type="GO" id="GO:0009103">
    <property type="term" value="P:lipopolysaccharide biosynthetic process"/>
    <property type="evidence" value="ECO:0007669"/>
    <property type="project" value="UniProtKB-ARBA"/>
</dbReference>
<dbReference type="GO" id="GO:0016763">
    <property type="term" value="F:pentosyltransferase activity"/>
    <property type="evidence" value="ECO:0007669"/>
    <property type="project" value="TreeGrafter"/>
</dbReference>
<evidence type="ECO:0000313" key="11">
    <source>
        <dbReference type="Proteomes" id="UP000178859"/>
    </source>
</evidence>
<keyword evidence="3" id="KW-0328">Glycosyltransferase</keyword>
<feature type="transmembrane region" description="Helical" evidence="8">
    <location>
        <begin position="344"/>
        <end position="362"/>
    </location>
</feature>
<evidence type="ECO:0000256" key="3">
    <source>
        <dbReference type="ARBA" id="ARBA00022676"/>
    </source>
</evidence>
<dbReference type="Proteomes" id="UP000178859">
    <property type="component" value="Unassembled WGS sequence"/>
</dbReference>
<evidence type="ECO:0000256" key="6">
    <source>
        <dbReference type="ARBA" id="ARBA00022989"/>
    </source>
</evidence>
<feature type="transmembrane region" description="Helical" evidence="8">
    <location>
        <begin position="369"/>
        <end position="386"/>
    </location>
</feature>
<dbReference type="InterPro" id="IPR038731">
    <property type="entry name" value="RgtA/B/C-like"/>
</dbReference>
<keyword evidence="7 8" id="KW-0472">Membrane</keyword>
<evidence type="ECO:0000256" key="2">
    <source>
        <dbReference type="ARBA" id="ARBA00022475"/>
    </source>
</evidence>
<feature type="transmembrane region" description="Helical" evidence="8">
    <location>
        <begin position="214"/>
        <end position="234"/>
    </location>
</feature>
<protein>
    <recommendedName>
        <fullName evidence="9">Glycosyltransferase RgtA/B/C/D-like domain-containing protein</fullName>
    </recommendedName>
</protein>
<feature type="domain" description="Glycosyltransferase RgtA/B/C/D-like" evidence="9">
    <location>
        <begin position="78"/>
        <end position="226"/>
    </location>
</feature>
<evidence type="ECO:0000259" key="9">
    <source>
        <dbReference type="Pfam" id="PF13231"/>
    </source>
</evidence>
<comment type="subcellular location">
    <subcellularLocation>
        <location evidence="1">Cell membrane</location>
        <topology evidence="1">Multi-pass membrane protein</topology>
    </subcellularLocation>
</comment>
<name>A0A1F5MI50_9BACT</name>
<dbReference type="InterPro" id="IPR050297">
    <property type="entry name" value="LipidA_mod_glycosyltrf_83"/>
</dbReference>
<dbReference type="PANTHER" id="PTHR33908">
    <property type="entry name" value="MANNOSYLTRANSFERASE YKCB-RELATED"/>
    <property type="match status" value="1"/>
</dbReference>
<feature type="transmembrane region" description="Helical" evidence="8">
    <location>
        <begin position="170"/>
        <end position="202"/>
    </location>
</feature>
<feature type="transmembrane region" description="Helical" evidence="8">
    <location>
        <begin position="315"/>
        <end position="332"/>
    </location>
</feature>
<evidence type="ECO:0000256" key="8">
    <source>
        <dbReference type="SAM" id="Phobius"/>
    </source>
</evidence>
<dbReference type="PANTHER" id="PTHR33908:SF11">
    <property type="entry name" value="MEMBRANE PROTEIN"/>
    <property type="match status" value="1"/>
</dbReference>
<dbReference type="GO" id="GO:0005886">
    <property type="term" value="C:plasma membrane"/>
    <property type="evidence" value="ECO:0007669"/>
    <property type="project" value="UniProtKB-SubCell"/>
</dbReference>